<accession>A0ACA9QAX5</accession>
<evidence type="ECO:0000313" key="2">
    <source>
        <dbReference type="Proteomes" id="UP000789920"/>
    </source>
</evidence>
<evidence type="ECO:0000313" key="1">
    <source>
        <dbReference type="EMBL" id="CAG8745012.1"/>
    </source>
</evidence>
<feature type="non-terminal residue" evidence="1">
    <location>
        <position position="1"/>
    </location>
</feature>
<comment type="caution">
    <text evidence="1">The sequence shown here is derived from an EMBL/GenBank/DDBJ whole genome shotgun (WGS) entry which is preliminary data.</text>
</comment>
<proteinExistence type="predicted"/>
<gene>
    <name evidence="1" type="ORF">RPERSI_LOCUS13563</name>
</gene>
<reference evidence="1" key="1">
    <citation type="submission" date="2021-06" db="EMBL/GenBank/DDBJ databases">
        <authorList>
            <person name="Kallberg Y."/>
            <person name="Tangrot J."/>
            <person name="Rosling A."/>
        </authorList>
    </citation>
    <scope>NUCLEOTIDE SEQUENCE</scope>
    <source>
        <strain evidence="1">MA461A</strain>
    </source>
</reference>
<dbReference type="EMBL" id="CAJVQC010030250">
    <property type="protein sequence ID" value="CAG8745012.1"/>
    <property type="molecule type" value="Genomic_DNA"/>
</dbReference>
<keyword evidence="2" id="KW-1185">Reference proteome</keyword>
<sequence>ILITLISQSTTYFLKNTLLQLCVCAFFIHISYIPSTMYYGDVMDAVKSTTISAETSVTLCIVQAKLTTFFSYPLQILPIALTINLWFAVVKYNVRIEQKYFWWCTGFIWGWTIFYNIISLILDTKEKNSNVSANEFFCIQSFKLMWIWYCYLTSMLILTTISLVITVHSGIVLWSRWKIFTHRQSRNTAIKLGLASRLVVLCFIYLISLTISLLSSLMKYLNKKTSGWSIVADFSSCLIGTIIFLIFGTTKSAAIFLPCCYYVPPNDLFSDQSRPSQNDANLSFQLQNLRSNGNQLRLPSGSIDLNILVPDSPGAGSSFLTSSSQNIATEDLPPLPRSPPPLPSPTMPLTRDSYRMHELQRDGYSNSGQLFDDWYKIEGNEDDENV</sequence>
<name>A0ACA9QAX5_9GLOM</name>
<dbReference type="Proteomes" id="UP000789920">
    <property type="component" value="Unassembled WGS sequence"/>
</dbReference>
<protein>
    <submittedName>
        <fullName evidence="1">9326_t:CDS:1</fullName>
    </submittedName>
</protein>
<organism evidence="1 2">
    <name type="scientific">Racocetra persica</name>
    <dbReference type="NCBI Taxonomy" id="160502"/>
    <lineage>
        <taxon>Eukaryota</taxon>
        <taxon>Fungi</taxon>
        <taxon>Fungi incertae sedis</taxon>
        <taxon>Mucoromycota</taxon>
        <taxon>Glomeromycotina</taxon>
        <taxon>Glomeromycetes</taxon>
        <taxon>Diversisporales</taxon>
        <taxon>Gigasporaceae</taxon>
        <taxon>Racocetra</taxon>
    </lineage>
</organism>